<accession>K9EFC1</accession>
<gene>
    <name evidence="4" type="ORF">HMPREF9233_00686</name>
</gene>
<dbReference type="AlphaFoldDB" id="K9EFC1"/>
<dbReference type="eggNOG" id="COG4868">
    <property type="taxonomic scope" value="Bacteria"/>
</dbReference>
<dbReference type="InterPro" id="IPR048441">
    <property type="entry name" value="DUF1846_C"/>
</dbReference>
<organism evidence="4 5">
    <name type="scientific">Actinobaculum massiliense ACS-171-V-Col2</name>
    <dbReference type="NCBI Taxonomy" id="883066"/>
    <lineage>
        <taxon>Bacteria</taxon>
        <taxon>Bacillati</taxon>
        <taxon>Actinomycetota</taxon>
        <taxon>Actinomycetes</taxon>
        <taxon>Actinomycetales</taxon>
        <taxon>Actinomycetaceae</taxon>
        <taxon>Actinobaculum</taxon>
    </lineage>
</organism>
<dbReference type="InterPro" id="IPR048496">
    <property type="entry name" value="DUF1846_N"/>
</dbReference>
<evidence type="ECO:0000259" key="3">
    <source>
        <dbReference type="Pfam" id="PF20921"/>
    </source>
</evidence>
<evidence type="ECO:0000259" key="2">
    <source>
        <dbReference type="Pfam" id="PF08903"/>
    </source>
</evidence>
<feature type="compositionally biased region" description="Polar residues" evidence="1">
    <location>
        <begin position="33"/>
        <end position="46"/>
    </location>
</feature>
<evidence type="ECO:0000313" key="5">
    <source>
        <dbReference type="Proteomes" id="UP000009888"/>
    </source>
</evidence>
<dbReference type="Proteomes" id="UP000009888">
    <property type="component" value="Unassembled WGS sequence"/>
</dbReference>
<dbReference type="Gene3D" id="3.10.630.10">
    <property type="entry name" value="dip2346 domain like"/>
    <property type="match status" value="1"/>
</dbReference>
<dbReference type="Gene3D" id="1.20.1570.10">
    <property type="entry name" value="dip2346 domain like"/>
    <property type="match status" value="1"/>
</dbReference>
<feature type="compositionally biased region" description="Polar residues" evidence="1">
    <location>
        <begin position="1"/>
        <end position="16"/>
    </location>
</feature>
<name>K9EFC1_9ACTO</name>
<feature type="domain" description="DUF1846" evidence="3">
    <location>
        <begin position="391"/>
        <end position="542"/>
    </location>
</feature>
<feature type="domain" description="DUF1846" evidence="2">
    <location>
        <begin position="54"/>
        <end position="385"/>
    </location>
</feature>
<keyword evidence="5" id="KW-1185">Reference proteome</keyword>
<dbReference type="Pfam" id="PF20921">
    <property type="entry name" value="DUF1846_C"/>
    <property type="match status" value="1"/>
</dbReference>
<dbReference type="NCBIfam" id="NF010184">
    <property type="entry name" value="PRK13663.1"/>
    <property type="match status" value="1"/>
</dbReference>
<feature type="compositionally biased region" description="Basic and acidic residues" evidence="1">
    <location>
        <begin position="22"/>
        <end position="32"/>
    </location>
</feature>
<dbReference type="Pfam" id="PF08903">
    <property type="entry name" value="DUF1846"/>
    <property type="match status" value="1"/>
</dbReference>
<comment type="caution">
    <text evidence="4">The sequence shown here is derived from an EMBL/GenBank/DDBJ whole genome shotgun (WGS) entry which is preliminary data.</text>
</comment>
<evidence type="ECO:0000313" key="4">
    <source>
        <dbReference type="EMBL" id="EKU95899.1"/>
    </source>
</evidence>
<proteinExistence type="predicted"/>
<dbReference type="HOGENOM" id="CLU_046981_0_0_11"/>
<dbReference type="PATRIC" id="fig|883066.3.peg.705"/>
<dbReference type="Gene3D" id="3.40.140.40">
    <property type="entry name" value="Domain of unknown function (DUF1846), C-terminal subdomain"/>
    <property type="match status" value="1"/>
</dbReference>
<dbReference type="PIRSF" id="PIRSF033132">
    <property type="entry name" value="DUF1846"/>
    <property type="match status" value="1"/>
</dbReference>
<sequence>MSAKKSVSSNENTVPTTAPEKGGSREEKKTSRETSPLGNPQKSSAGSGVPGRKIGFDAEKYVKLQAKNIKERLQKIGGKLYLEMGGKLFDDYHASRVLPGFAPDLKIRMLSELKDDLEILVAVNARDLKAKQRADIGISYEDEVLRLVDVFRAAGFKVDNVVLTQFEDDNHVARDFRRRLQKAGLKAARHRRIPGYPSDTKRIVSEDGLGKNDYVETERDLVVVTAPGPGSGKLATCLSQLYHDNKRGISSYYAKFETFPVWNLALDHPVNLAYEAATADLDDVNMIDPFHLVAYGEQTINYNRDVEVFPLLSLLLREVSGESMYKSPTDMGVNMVGYCISDDDACRDAARQEIIRRYYRALVDEKKAEAEAQASERIAIIMTKLGLSRTDRAVVEPALEKEKATHQPAAAIQLPSGEIITGKTSELLGCSSAMLLNALKVLAGIDDSVKLLSPEAIMPIQNLKTEHLGSANPRLHTDEVLIALAVSASTDQHAADALAQLRNLRGCDVHTTTILGSVDEGIFRNLQVNVTSEPKYQRKTLFRKS</sequence>
<protein>
    <submittedName>
        <fullName evidence="4">UPF0371 protein</fullName>
    </submittedName>
</protein>
<reference evidence="4 5" key="1">
    <citation type="submission" date="2012-09" db="EMBL/GenBank/DDBJ databases">
        <title>The Genome Sequence of Actinobaculum massiliae ACS-171-V-COL2.</title>
        <authorList>
            <consortium name="The Broad Institute Genome Sequencing Platform"/>
            <person name="Earl A."/>
            <person name="Ward D."/>
            <person name="Feldgarden M."/>
            <person name="Gevers D."/>
            <person name="Saerens B."/>
            <person name="Vaneechoutte M."/>
            <person name="Walker B."/>
            <person name="Young S.K."/>
            <person name="Zeng Q."/>
            <person name="Gargeya S."/>
            <person name="Fitzgerald M."/>
            <person name="Haas B."/>
            <person name="Abouelleil A."/>
            <person name="Alvarado L."/>
            <person name="Arachchi H.M."/>
            <person name="Berlin A."/>
            <person name="Chapman S.B."/>
            <person name="Goldberg J."/>
            <person name="Griggs A."/>
            <person name="Gujja S."/>
            <person name="Hansen M."/>
            <person name="Howarth C."/>
            <person name="Imamovic A."/>
            <person name="Larimer J."/>
            <person name="McCowen C."/>
            <person name="Montmayeur A."/>
            <person name="Murphy C."/>
            <person name="Neiman D."/>
            <person name="Pearson M."/>
            <person name="Priest M."/>
            <person name="Roberts A."/>
            <person name="Saif S."/>
            <person name="Shea T."/>
            <person name="Sisk P."/>
            <person name="Sykes S."/>
            <person name="Wortman J."/>
            <person name="Nusbaum C."/>
            <person name="Birren B."/>
        </authorList>
    </citation>
    <scope>NUCLEOTIDE SEQUENCE [LARGE SCALE GENOMIC DNA]</scope>
    <source>
        <strain evidence="5">ACS-171-V-Col2</strain>
    </source>
</reference>
<dbReference type="EMBL" id="AGWL01000002">
    <property type="protein sequence ID" value="EKU95899.1"/>
    <property type="molecule type" value="Genomic_DNA"/>
</dbReference>
<dbReference type="STRING" id="202789.GCA_001457435_01446"/>
<evidence type="ECO:0000256" key="1">
    <source>
        <dbReference type="SAM" id="MobiDB-lite"/>
    </source>
</evidence>
<feature type="region of interest" description="Disordered" evidence="1">
    <location>
        <begin position="1"/>
        <end position="51"/>
    </location>
</feature>
<dbReference type="InterPro" id="IPR014999">
    <property type="entry name" value="DUF1846"/>
</dbReference>